<keyword evidence="1" id="KW-1133">Transmembrane helix</keyword>
<reference evidence="2 3" key="1">
    <citation type="submission" date="2012-04" db="EMBL/GenBank/DDBJ databases">
        <title>The Genome Sequence of Saprolegnia declina VS20.</title>
        <authorList>
            <consortium name="The Broad Institute Genome Sequencing Platform"/>
            <person name="Russ C."/>
            <person name="Nusbaum C."/>
            <person name="Tyler B."/>
            <person name="van West P."/>
            <person name="Dieguez-Uribeondo J."/>
            <person name="de Bruijn I."/>
            <person name="Tripathy S."/>
            <person name="Jiang R."/>
            <person name="Young S.K."/>
            <person name="Zeng Q."/>
            <person name="Gargeya S."/>
            <person name="Fitzgerald M."/>
            <person name="Haas B."/>
            <person name="Abouelleil A."/>
            <person name="Alvarado L."/>
            <person name="Arachchi H.M."/>
            <person name="Berlin A."/>
            <person name="Chapman S.B."/>
            <person name="Goldberg J."/>
            <person name="Griggs A."/>
            <person name="Gujja S."/>
            <person name="Hansen M."/>
            <person name="Howarth C."/>
            <person name="Imamovic A."/>
            <person name="Larimer J."/>
            <person name="McCowen C."/>
            <person name="Montmayeur A."/>
            <person name="Murphy C."/>
            <person name="Neiman D."/>
            <person name="Pearson M."/>
            <person name="Priest M."/>
            <person name="Roberts A."/>
            <person name="Saif S."/>
            <person name="Shea T."/>
            <person name="Sisk P."/>
            <person name="Sykes S."/>
            <person name="Wortman J."/>
            <person name="Nusbaum C."/>
            <person name="Birren B."/>
        </authorList>
    </citation>
    <scope>NUCLEOTIDE SEQUENCE [LARGE SCALE GENOMIC DNA]</scope>
    <source>
        <strain evidence="2 3">VS20</strain>
    </source>
</reference>
<evidence type="ECO:0008006" key="4">
    <source>
        <dbReference type="Google" id="ProtNLM"/>
    </source>
</evidence>
<feature type="transmembrane region" description="Helical" evidence="1">
    <location>
        <begin position="305"/>
        <end position="325"/>
    </location>
</feature>
<name>T0Q2D4_SAPDV</name>
<dbReference type="InParanoid" id="T0Q2D4"/>
<sequence>MVQESSRLPQLKADETRRVRCFDKRWVLQLIPVAILLVMFVGVVTPYLQQQARNSDAFKVLYNDTTAIRMGQRMTNGSTNVLHIEVLVGGLNTETFDMSLTSYITHIPDKLKDPTSHRLLQPFRLMVGRYSTVVSANSSNPYGPMAAQIPLTSGSLSQYPLDRYSALLKIEAMTGFGPHTGEATEKIEVLMTYYGVEDYAWDYTVKKLAIAEADRMYVGSTENADMFLISGGRKSNFYVYIGLMWLGIWSVTIAVGYIGSMIVIWNREPVDSPEIFLTALFAVPAFRNTAPGKPPYGCLFDITCTYFAITVIFIYLLSVAIKYIGKKKRD</sequence>
<dbReference type="RefSeq" id="XP_008614697.1">
    <property type="nucleotide sequence ID" value="XM_008616475.1"/>
</dbReference>
<dbReference type="OrthoDB" id="74062at2759"/>
<evidence type="ECO:0000313" key="2">
    <source>
        <dbReference type="EMBL" id="EQC31969.1"/>
    </source>
</evidence>
<dbReference type="Proteomes" id="UP000030762">
    <property type="component" value="Unassembled WGS sequence"/>
</dbReference>
<dbReference type="AlphaFoldDB" id="T0Q2D4"/>
<feature type="transmembrane region" description="Helical" evidence="1">
    <location>
        <begin position="26"/>
        <end position="48"/>
    </location>
</feature>
<feature type="transmembrane region" description="Helical" evidence="1">
    <location>
        <begin position="237"/>
        <end position="265"/>
    </location>
</feature>
<keyword evidence="1" id="KW-0472">Membrane</keyword>
<dbReference type="EMBL" id="JH767166">
    <property type="protein sequence ID" value="EQC31969.1"/>
    <property type="molecule type" value="Genomic_DNA"/>
</dbReference>
<protein>
    <recommendedName>
        <fullName evidence="4">DUF4436 domain-containing protein</fullName>
    </recommendedName>
</protein>
<evidence type="ECO:0000256" key="1">
    <source>
        <dbReference type="SAM" id="Phobius"/>
    </source>
</evidence>
<keyword evidence="3" id="KW-1185">Reference proteome</keyword>
<evidence type="ECO:0000313" key="3">
    <source>
        <dbReference type="Proteomes" id="UP000030762"/>
    </source>
</evidence>
<dbReference type="GeneID" id="19951210"/>
<keyword evidence="1" id="KW-0812">Transmembrane</keyword>
<proteinExistence type="predicted"/>
<dbReference type="Pfam" id="PF14494">
    <property type="entry name" value="DUF4436"/>
    <property type="match status" value="1"/>
</dbReference>
<dbReference type="InterPro" id="IPR027948">
    <property type="entry name" value="DUF4436"/>
</dbReference>
<dbReference type="OMA" id="TENADMF"/>
<accession>T0Q2D4</accession>
<organism evidence="2 3">
    <name type="scientific">Saprolegnia diclina (strain VS20)</name>
    <dbReference type="NCBI Taxonomy" id="1156394"/>
    <lineage>
        <taxon>Eukaryota</taxon>
        <taxon>Sar</taxon>
        <taxon>Stramenopiles</taxon>
        <taxon>Oomycota</taxon>
        <taxon>Saprolegniomycetes</taxon>
        <taxon>Saprolegniales</taxon>
        <taxon>Saprolegniaceae</taxon>
        <taxon>Saprolegnia</taxon>
    </lineage>
</organism>
<gene>
    <name evidence="2" type="ORF">SDRG_10483</name>
</gene>
<dbReference type="VEuPathDB" id="FungiDB:SDRG_10483"/>